<keyword evidence="1" id="KW-1133">Transmembrane helix</keyword>
<feature type="transmembrane region" description="Helical" evidence="1">
    <location>
        <begin position="133"/>
        <end position="161"/>
    </location>
</feature>
<dbReference type="Proteomes" id="UP001175271">
    <property type="component" value="Unassembled WGS sequence"/>
</dbReference>
<dbReference type="AlphaFoldDB" id="A0AA39LXJ9"/>
<keyword evidence="1" id="KW-0472">Membrane</keyword>
<proteinExistence type="predicted"/>
<dbReference type="EMBL" id="JAUCMV010000003">
    <property type="protein sequence ID" value="KAK0413297.1"/>
    <property type="molecule type" value="Genomic_DNA"/>
</dbReference>
<protein>
    <submittedName>
        <fullName evidence="3">Uncharacterized protein</fullName>
    </submittedName>
</protein>
<evidence type="ECO:0000313" key="4">
    <source>
        <dbReference type="Proteomes" id="UP001175271"/>
    </source>
</evidence>
<evidence type="ECO:0000256" key="1">
    <source>
        <dbReference type="SAM" id="Phobius"/>
    </source>
</evidence>
<reference evidence="3" key="1">
    <citation type="submission" date="2023-06" db="EMBL/GenBank/DDBJ databases">
        <title>Genomic analysis of the entomopathogenic nematode Steinernema hermaphroditum.</title>
        <authorList>
            <person name="Schwarz E.M."/>
            <person name="Heppert J.K."/>
            <person name="Baniya A."/>
            <person name="Schwartz H.T."/>
            <person name="Tan C.-H."/>
            <person name="Antoshechkin I."/>
            <person name="Sternberg P.W."/>
            <person name="Goodrich-Blair H."/>
            <person name="Dillman A.R."/>
        </authorList>
    </citation>
    <scope>NUCLEOTIDE SEQUENCE</scope>
    <source>
        <strain evidence="3">PS9179</strain>
        <tissue evidence="3">Whole animal</tissue>
    </source>
</reference>
<name>A0AA39LXJ9_9BILA</name>
<organism evidence="3 4">
    <name type="scientific">Steinernema hermaphroditum</name>
    <dbReference type="NCBI Taxonomy" id="289476"/>
    <lineage>
        <taxon>Eukaryota</taxon>
        <taxon>Metazoa</taxon>
        <taxon>Ecdysozoa</taxon>
        <taxon>Nematoda</taxon>
        <taxon>Chromadorea</taxon>
        <taxon>Rhabditida</taxon>
        <taxon>Tylenchina</taxon>
        <taxon>Panagrolaimomorpha</taxon>
        <taxon>Strongyloidoidea</taxon>
        <taxon>Steinernematidae</taxon>
        <taxon>Steinernema</taxon>
    </lineage>
</organism>
<sequence>MDRSSQFTLKLNMKIIQVLLFHCLLHYLSGGPTPHMVGPAIVEQRHSGGQIVANPDEEPVLLTFGKQSFFDEENSKNVREVALEQRNGDKNPVFLISYEVVGDKIIGTVKEVLQNGEAGDAVETELSSLLSQLLGYLVTAIVYVALLIILICLLSCVLILLKHFLNCFCAPFQFYCRMKKNSKEHQLSVSVKVRCKDNL</sequence>
<evidence type="ECO:0000313" key="3">
    <source>
        <dbReference type="EMBL" id="KAK0413297.1"/>
    </source>
</evidence>
<feature type="chain" id="PRO_5041372489" evidence="2">
    <location>
        <begin position="31"/>
        <end position="199"/>
    </location>
</feature>
<accession>A0AA39LXJ9</accession>
<keyword evidence="1" id="KW-0812">Transmembrane</keyword>
<keyword evidence="4" id="KW-1185">Reference proteome</keyword>
<keyword evidence="2" id="KW-0732">Signal</keyword>
<gene>
    <name evidence="3" type="ORF">QR680_006719</name>
</gene>
<evidence type="ECO:0000256" key="2">
    <source>
        <dbReference type="SAM" id="SignalP"/>
    </source>
</evidence>
<feature type="signal peptide" evidence="2">
    <location>
        <begin position="1"/>
        <end position="30"/>
    </location>
</feature>
<comment type="caution">
    <text evidence="3">The sequence shown here is derived from an EMBL/GenBank/DDBJ whole genome shotgun (WGS) entry which is preliminary data.</text>
</comment>